<accession>A0ABS8P8X7</accession>
<feature type="DNA-binding region" description="H-T-H motif" evidence="2">
    <location>
        <begin position="24"/>
        <end position="43"/>
    </location>
</feature>
<dbReference type="Proteomes" id="UP001199469">
    <property type="component" value="Unassembled WGS sequence"/>
</dbReference>
<dbReference type="PRINTS" id="PR00455">
    <property type="entry name" value="HTHTETR"/>
</dbReference>
<evidence type="ECO:0000259" key="3">
    <source>
        <dbReference type="PROSITE" id="PS50977"/>
    </source>
</evidence>
<keyword evidence="5" id="KW-1185">Reference proteome</keyword>
<dbReference type="SUPFAM" id="SSF48498">
    <property type="entry name" value="Tetracyclin repressor-like, C-terminal domain"/>
    <property type="match status" value="1"/>
</dbReference>
<dbReference type="InterPro" id="IPR009057">
    <property type="entry name" value="Homeodomain-like_sf"/>
</dbReference>
<sequence>MARDALILDAAERLLDLHGYAGVGVDAIGIEAGVSGSAIYRHFSGKEEILSSLLDRAVDDLLIRLGSPKTDPDEELEHLIDVHVSFALERPRLAVIWSREERWLSDAVRRIYRRRQRPYIDRWDSALAACYPHCRREELTTVRDGLFWLLLSSVLTPARRSEPGAESILRGMALASLTALVPETS</sequence>
<dbReference type="EMBL" id="JAJNDB010000002">
    <property type="protein sequence ID" value="MCD2194714.1"/>
    <property type="molecule type" value="Genomic_DNA"/>
</dbReference>
<evidence type="ECO:0000313" key="4">
    <source>
        <dbReference type="EMBL" id="MCD2194714.1"/>
    </source>
</evidence>
<comment type="caution">
    <text evidence="4">The sequence shown here is derived from an EMBL/GenBank/DDBJ whole genome shotgun (WGS) entry which is preliminary data.</text>
</comment>
<dbReference type="PANTHER" id="PTHR30055:SF237">
    <property type="entry name" value="TRANSCRIPTIONAL REPRESSOR MCE3R"/>
    <property type="match status" value="1"/>
</dbReference>
<dbReference type="Pfam" id="PF00440">
    <property type="entry name" value="TetR_N"/>
    <property type="match status" value="1"/>
</dbReference>
<keyword evidence="1 2" id="KW-0238">DNA-binding</keyword>
<reference evidence="4 5" key="1">
    <citation type="submission" date="2021-11" db="EMBL/GenBank/DDBJ databases">
        <title>Draft genome sequence of Actinomycetospora sp. SF1 isolated from the rhizosphere soil.</title>
        <authorList>
            <person name="Duangmal K."/>
            <person name="Chantavorakit T."/>
        </authorList>
    </citation>
    <scope>NUCLEOTIDE SEQUENCE [LARGE SCALE GENOMIC DNA]</scope>
    <source>
        <strain evidence="4 5">TBRC 5722</strain>
    </source>
</reference>
<dbReference type="RefSeq" id="WP_230734933.1">
    <property type="nucleotide sequence ID" value="NZ_JAJNDB010000002.1"/>
</dbReference>
<gene>
    <name evidence="4" type="ORF">LQ327_15175</name>
</gene>
<proteinExistence type="predicted"/>
<protein>
    <submittedName>
        <fullName evidence="4">TetR/AcrR family transcriptional regulator</fullName>
    </submittedName>
</protein>
<feature type="domain" description="HTH tetR-type" evidence="3">
    <location>
        <begin position="1"/>
        <end position="61"/>
    </location>
</feature>
<dbReference type="InterPro" id="IPR001647">
    <property type="entry name" value="HTH_TetR"/>
</dbReference>
<evidence type="ECO:0000256" key="1">
    <source>
        <dbReference type="ARBA" id="ARBA00023125"/>
    </source>
</evidence>
<organism evidence="4 5">
    <name type="scientific">Actinomycetospora endophytica</name>
    <dbReference type="NCBI Taxonomy" id="2291215"/>
    <lineage>
        <taxon>Bacteria</taxon>
        <taxon>Bacillati</taxon>
        <taxon>Actinomycetota</taxon>
        <taxon>Actinomycetes</taxon>
        <taxon>Pseudonocardiales</taxon>
        <taxon>Pseudonocardiaceae</taxon>
        <taxon>Actinomycetospora</taxon>
    </lineage>
</organism>
<dbReference type="Gene3D" id="1.10.357.10">
    <property type="entry name" value="Tetracycline Repressor, domain 2"/>
    <property type="match status" value="1"/>
</dbReference>
<name>A0ABS8P8X7_9PSEU</name>
<dbReference type="InterPro" id="IPR036271">
    <property type="entry name" value="Tet_transcr_reg_TetR-rel_C_sf"/>
</dbReference>
<evidence type="ECO:0000313" key="5">
    <source>
        <dbReference type="Proteomes" id="UP001199469"/>
    </source>
</evidence>
<dbReference type="SUPFAM" id="SSF46689">
    <property type="entry name" value="Homeodomain-like"/>
    <property type="match status" value="1"/>
</dbReference>
<dbReference type="Gene3D" id="1.10.10.60">
    <property type="entry name" value="Homeodomain-like"/>
    <property type="match status" value="1"/>
</dbReference>
<evidence type="ECO:0000256" key="2">
    <source>
        <dbReference type="PROSITE-ProRule" id="PRU00335"/>
    </source>
</evidence>
<dbReference type="PANTHER" id="PTHR30055">
    <property type="entry name" value="HTH-TYPE TRANSCRIPTIONAL REGULATOR RUTR"/>
    <property type="match status" value="1"/>
</dbReference>
<dbReference type="InterPro" id="IPR050109">
    <property type="entry name" value="HTH-type_TetR-like_transc_reg"/>
</dbReference>
<dbReference type="PROSITE" id="PS50977">
    <property type="entry name" value="HTH_TETR_2"/>
    <property type="match status" value="1"/>
</dbReference>